<dbReference type="SUPFAM" id="SSF54106">
    <property type="entry name" value="LysM domain"/>
    <property type="match status" value="1"/>
</dbReference>
<dbReference type="PANTHER" id="PTHR34700:SF4">
    <property type="entry name" value="PHAGE-LIKE ELEMENT PBSX PROTEIN XKDP"/>
    <property type="match status" value="1"/>
</dbReference>
<evidence type="ECO:0000259" key="2">
    <source>
        <dbReference type="PROSITE" id="PS51782"/>
    </source>
</evidence>
<dbReference type="InterPro" id="IPR052196">
    <property type="entry name" value="Bact_Kbp"/>
</dbReference>
<reference evidence="3 4" key="1">
    <citation type="submission" date="2017-01" db="EMBL/GenBank/DDBJ databases">
        <title>Novel large sulfur bacteria in the metagenomes of groundwater-fed chemosynthetic microbial mats in the Lake Huron basin.</title>
        <authorList>
            <person name="Sharrar A.M."/>
            <person name="Flood B.E."/>
            <person name="Bailey J.V."/>
            <person name="Jones D.S."/>
            <person name="Biddanda B."/>
            <person name="Ruberg S.A."/>
            <person name="Marcus D.N."/>
            <person name="Dick G.J."/>
        </authorList>
    </citation>
    <scope>NUCLEOTIDE SEQUENCE [LARGE SCALE GENOMIC DNA]</scope>
    <source>
        <strain evidence="3">A8</strain>
    </source>
</reference>
<dbReference type="PANTHER" id="PTHR34700">
    <property type="entry name" value="POTASSIUM BINDING PROTEIN KBP"/>
    <property type="match status" value="1"/>
</dbReference>
<dbReference type="PROSITE" id="PS51257">
    <property type="entry name" value="PROKAR_LIPOPROTEIN"/>
    <property type="match status" value="1"/>
</dbReference>
<comment type="caution">
    <text evidence="3">The sequence shown here is derived from an EMBL/GenBank/DDBJ whole genome shotgun (WGS) entry which is preliminary data.</text>
</comment>
<dbReference type="InterPro" id="IPR036779">
    <property type="entry name" value="LysM_dom_sf"/>
</dbReference>
<feature type="domain" description="LysM" evidence="2">
    <location>
        <begin position="67"/>
        <end position="115"/>
    </location>
</feature>
<proteinExistence type="predicted"/>
<organism evidence="3 4">
    <name type="scientific">Thiothrix lacustris</name>
    <dbReference type="NCBI Taxonomy" id="525917"/>
    <lineage>
        <taxon>Bacteria</taxon>
        <taxon>Pseudomonadati</taxon>
        <taxon>Pseudomonadota</taxon>
        <taxon>Gammaproteobacteria</taxon>
        <taxon>Thiotrichales</taxon>
        <taxon>Thiotrichaceae</taxon>
        <taxon>Thiothrix</taxon>
    </lineage>
</organism>
<gene>
    <name evidence="3" type="ORF">BWK73_05315</name>
</gene>
<dbReference type="CDD" id="cd00118">
    <property type="entry name" value="LysM"/>
    <property type="match status" value="1"/>
</dbReference>
<dbReference type="PROSITE" id="PS51782">
    <property type="entry name" value="LYSM"/>
    <property type="match status" value="1"/>
</dbReference>
<dbReference type="SMART" id="SM00257">
    <property type="entry name" value="LysM"/>
    <property type="match status" value="1"/>
</dbReference>
<dbReference type="Proteomes" id="UP000192491">
    <property type="component" value="Unassembled WGS sequence"/>
</dbReference>
<feature type="chain" id="PRO_5013344908" description="LysM domain-containing protein" evidence="1">
    <location>
        <begin position="24"/>
        <end position="374"/>
    </location>
</feature>
<feature type="signal peptide" evidence="1">
    <location>
        <begin position="1"/>
        <end position="23"/>
    </location>
</feature>
<dbReference type="AlphaFoldDB" id="A0A1Y1QY33"/>
<accession>A0A1Y1QY33</accession>
<dbReference type="EMBL" id="MTEJ01000009">
    <property type="protein sequence ID" value="OQX15950.1"/>
    <property type="molecule type" value="Genomic_DNA"/>
</dbReference>
<dbReference type="Gene3D" id="3.10.350.10">
    <property type="entry name" value="LysM domain"/>
    <property type="match status" value="1"/>
</dbReference>
<dbReference type="STRING" id="1123401.GCA_000621325_02045"/>
<keyword evidence="1" id="KW-0732">Signal</keyword>
<sequence>MRHSSAFFLNTLCISIGATLVLSGCGATTTTPRGGADPYDKYYGQVNAPTSDVMASSNIIVNPSAPNTYVVKPGDTLWGIARQFLNTPWYWPEIWDKNQRIANPHQLYPGDVLTFDYANGGTAGTGDKLQPRLRVDRRGQGEPIATLAEFMLWPRVLDEATIKNAPYILASRDDRQLITEGETIYVKNLRQSPAGTRCAIFHPNKALHDPRTGQLLGYEVTYGGYSRIERVDNTSTATVVDAKREIRKGDRLLAPFDDVAYLNGVIHAPTTKIRGDIVSLFDAEAISGNHMIAVINKGLRDRIEVGHTLGVYTDGKYVVDVVESCKAKSGAVCSQLPPEKVANLVIYKVTDRVSYGLIMDATREVKDGDKVGNP</sequence>
<name>A0A1Y1QY33_9GAMM</name>
<evidence type="ECO:0000313" key="3">
    <source>
        <dbReference type="EMBL" id="OQX15950.1"/>
    </source>
</evidence>
<dbReference type="InterPro" id="IPR018392">
    <property type="entry name" value="LysM"/>
</dbReference>
<protein>
    <recommendedName>
        <fullName evidence="2">LysM domain-containing protein</fullName>
    </recommendedName>
</protein>
<evidence type="ECO:0000313" key="4">
    <source>
        <dbReference type="Proteomes" id="UP000192491"/>
    </source>
</evidence>
<evidence type="ECO:0000256" key="1">
    <source>
        <dbReference type="SAM" id="SignalP"/>
    </source>
</evidence>
<dbReference type="Pfam" id="PF01476">
    <property type="entry name" value="LysM"/>
    <property type="match status" value="1"/>
</dbReference>